<comment type="caution">
    <text evidence="2">The sequence shown here is derived from an EMBL/GenBank/DDBJ whole genome shotgun (WGS) entry which is preliminary data.</text>
</comment>
<dbReference type="EMBL" id="PUHQ01000023">
    <property type="protein sequence ID" value="KAG0662940.1"/>
    <property type="molecule type" value="Genomic_DNA"/>
</dbReference>
<dbReference type="AlphaFoldDB" id="A0A9P7B6R7"/>
<protein>
    <submittedName>
        <fullName evidence="2">Uncharacterized protein</fullName>
    </submittedName>
</protein>
<organism evidence="2 3">
    <name type="scientific">Rhodotorula mucilaginosa</name>
    <name type="common">Yeast</name>
    <name type="synonym">Rhodotorula rubra</name>
    <dbReference type="NCBI Taxonomy" id="5537"/>
    <lineage>
        <taxon>Eukaryota</taxon>
        <taxon>Fungi</taxon>
        <taxon>Dikarya</taxon>
        <taxon>Basidiomycota</taxon>
        <taxon>Pucciniomycotina</taxon>
        <taxon>Microbotryomycetes</taxon>
        <taxon>Sporidiobolales</taxon>
        <taxon>Sporidiobolaceae</taxon>
        <taxon>Rhodotorula</taxon>
    </lineage>
</organism>
<reference evidence="2 3" key="1">
    <citation type="submission" date="2020-11" db="EMBL/GenBank/DDBJ databases">
        <title>Kefir isolates.</title>
        <authorList>
            <person name="Marcisauskas S."/>
            <person name="Kim Y."/>
            <person name="Blasche S."/>
        </authorList>
    </citation>
    <scope>NUCLEOTIDE SEQUENCE [LARGE SCALE GENOMIC DNA]</scope>
    <source>
        <strain evidence="2 3">KR</strain>
    </source>
</reference>
<name>A0A9P7B6R7_RHOMI</name>
<feature type="compositionally biased region" description="Polar residues" evidence="1">
    <location>
        <begin position="515"/>
        <end position="533"/>
    </location>
</feature>
<sequence length="533" mass="60025">MLLQTVLRPATSAFAVASTSRIALNAVPQACRGYARQHSWADEQEEHEPRQRSGGGGDPSSWRAPRPQRDAPPHWTHRDGSAPKKASKKQPRVIQHPPLSEETLKRHAEERVRRAERLERKDLTAQLTPVKTYMGGFTQPRHFEYLTVMDPTRKKKDSYEVRLGPDRVRPQAEAYTPHTVYLAITRYPVRWGHGRATRRECFSGFCSEAELEQRFNALNYGTWKEDETKLVKLKHGQPKQPVLTPAHWHCLPESKEYLDLAVLPGSPEERSLLNRPASHLLRGLEKERTRLQKSLAEDPASVSTTGRTLEELEAVIAEHRQRLLPPVVDYVRPDPPYTDPPLIVPFLTVTLPTRPLAATVARLCNGHPRGLPFIASIPNEDRRDGPALFRRLLRMRADRIRELVDQLVYRLEGNVGGLMSLRLSPEDKGRGLEGEGLDKKLEAPPRGWAEYSFLDEASPCWEGIAREQYLASWEDMPEQVKPGPRRDEKGAWTTPHPLVAAPAAVERAPVADTAASATLEPTHQSDISATTSA</sequence>
<evidence type="ECO:0000313" key="3">
    <source>
        <dbReference type="Proteomes" id="UP000777482"/>
    </source>
</evidence>
<evidence type="ECO:0000256" key="1">
    <source>
        <dbReference type="SAM" id="MobiDB-lite"/>
    </source>
</evidence>
<dbReference type="Proteomes" id="UP000777482">
    <property type="component" value="Unassembled WGS sequence"/>
</dbReference>
<feature type="region of interest" description="Disordered" evidence="1">
    <location>
        <begin position="475"/>
        <end position="495"/>
    </location>
</feature>
<accession>A0A9P7B6R7</accession>
<feature type="region of interest" description="Disordered" evidence="1">
    <location>
        <begin position="509"/>
        <end position="533"/>
    </location>
</feature>
<dbReference type="OrthoDB" id="3258969at2759"/>
<keyword evidence="3" id="KW-1185">Reference proteome</keyword>
<gene>
    <name evidence="2" type="ORF">C6P46_003028</name>
</gene>
<feature type="compositionally biased region" description="Basic and acidic residues" evidence="1">
    <location>
        <begin position="67"/>
        <end position="82"/>
    </location>
</feature>
<feature type="compositionally biased region" description="Basic and acidic residues" evidence="1">
    <location>
        <begin position="102"/>
        <end position="116"/>
    </location>
</feature>
<proteinExistence type="predicted"/>
<feature type="region of interest" description="Disordered" evidence="1">
    <location>
        <begin position="38"/>
        <end position="116"/>
    </location>
</feature>
<evidence type="ECO:0000313" key="2">
    <source>
        <dbReference type="EMBL" id="KAG0662940.1"/>
    </source>
</evidence>